<proteinExistence type="predicted"/>
<name>A0A329TGE4_9FIRM</name>
<organism evidence="1 2">
    <name type="scientific">Faecalibacterium prausnitzii</name>
    <dbReference type="NCBI Taxonomy" id="853"/>
    <lineage>
        <taxon>Bacteria</taxon>
        <taxon>Bacillati</taxon>
        <taxon>Bacillota</taxon>
        <taxon>Clostridia</taxon>
        <taxon>Eubacteriales</taxon>
        <taxon>Oscillospiraceae</taxon>
        <taxon>Faecalibacterium</taxon>
    </lineage>
</organism>
<evidence type="ECO:0000313" key="2">
    <source>
        <dbReference type="Proteomes" id="UP000251634"/>
    </source>
</evidence>
<evidence type="ECO:0000313" key="1">
    <source>
        <dbReference type="EMBL" id="RAW48821.1"/>
    </source>
</evidence>
<dbReference type="Proteomes" id="UP000251634">
    <property type="component" value="Unassembled WGS sequence"/>
</dbReference>
<gene>
    <name evidence="1" type="ORF">C4N25_09865</name>
</gene>
<accession>A0A329TGE4</accession>
<dbReference type="EMBL" id="PRKZ01000007">
    <property type="protein sequence ID" value="RAW48821.1"/>
    <property type="molecule type" value="Genomic_DNA"/>
</dbReference>
<dbReference type="RefSeq" id="WP_112115930.1">
    <property type="nucleotide sequence ID" value="NZ_PRKZ01000007.1"/>
</dbReference>
<sequence length="432" mass="48029">MATTAEIERVEAKIIAQQGAKLCDKYDYLIATGCGAVAGLVDSFFVGMPGESKLGGWTDAQVDKAVMGFAKICGWTPRAGKEKSISSAIGFLEKKFPVNYDQRYGADVGRAFKMSTRNHHMKSLAHAPDIIGLFFSLVNQFTGTSTFLDNGQLITIQTDTGELQGHDFISRLFCGTVNWFGHLMSDIAGSSGSRGNANGSRGSGIVIPFYELFGLCNFGSFQVGENRNTLAVLATKAFQNGYDARWGLTMAIPVVLCDLSIRFIWSVRRFFGDKKEFSECIPSDKQPDLRMMVLVGNGTLCIVDGVDAAVRSGGNMLIFFMHLNLIAWYKLVKRALAELIIRYDLSYADLAVYIEKINQELNQQLQVLRAIDYDAYEKELAQINTISGLLDDKQDCTDKIYQKLNEMGVNMQFHSSEEFDEKMMDDEFVLEL</sequence>
<reference evidence="1 2" key="1">
    <citation type="submission" date="2018-02" db="EMBL/GenBank/DDBJ databases">
        <title>Complete genome sequencing of Faecalibacterium prausnitzii strains isolated from the human gut.</title>
        <authorList>
            <person name="Fitzgerald B.C."/>
            <person name="Shkoporov A.N."/>
            <person name="Ross P.R."/>
            <person name="Hill C."/>
        </authorList>
    </citation>
    <scope>NUCLEOTIDE SEQUENCE [LARGE SCALE GENOMIC DNA]</scope>
    <source>
        <strain evidence="1 2">APC942/8-14-2</strain>
    </source>
</reference>
<dbReference type="AlphaFoldDB" id="A0A329TGE4"/>
<protein>
    <submittedName>
        <fullName evidence="1">Uncharacterized protein</fullName>
    </submittedName>
</protein>
<comment type="caution">
    <text evidence="1">The sequence shown here is derived from an EMBL/GenBank/DDBJ whole genome shotgun (WGS) entry which is preliminary data.</text>
</comment>